<dbReference type="CDD" id="cd02440">
    <property type="entry name" value="AdoMet_MTases"/>
    <property type="match status" value="1"/>
</dbReference>
<gene>
    <name evidence="2" type="primary">METTL7B</name>
    <name evidence="2" type="ORF">Bhyg_00884</name>
</gene>
<accession>A0A9Q0N9Z6</accession>
<dbReference type="Gene3D" id="3.40.50.150">
    <property type="entry name" value="Vaccinia Virus protein VP39"/>
    <property type="match status" value="1"/>
</dbReference>
<dbReference type="InterPro" id="IPR052356">
    <property type="entry name" value="Thiol_S-MT"/>
</dbReference>
<proteinExistence type="predicted"/>
<dbReference type="InterPro" id="IPR029063">
    <property type="entry name" value="SAM-dependent_MTases_sf"/>
</dbReference>
<dbReference type="EMBL" id="WJQU01000001">
    <property type="protein sequence ID" value="KAJ6645676.1"/>
    <property type="molecule type" value="Genomic_DNA"/>
</dbReference>
<dbReference type="PANTHER" id="PTHR45036">
    <property type="entry name" value="METHYLTRANSFERASE LIKE 7B"/>
    <property type="match status" value="1"/>
</dbReference>
<dbReference type="Pfam" id="PF08241">
    <property type="entry name" value="Methyltransf_11"/>
    <property type="match status" value="1"/>
</dbReference>
<dbReference type="InterPro" id="IPR013216">
    <property type="entry name" value="Methyltransf_11"/>
</dbReference>
<organism evidence="2 3">
    <name type="scientific">Pseudolycoriella hygida</name>
    <dbReference type="NCBI Taxonomy" id="35572"/>
    <lineage>
        <taxon>Eukaryota</taxon>
        <taxon>Metazoa</taxon>
        <taxon>Ecdysozoa</taxon>
        <taxon>Arthropoda</taxon>
        <taxon>Hexapoda</taxon>
        <taxon>Insecta</taxon>
        <taxon>Pterygota</taxon>
        <taxon>Neoptera</taxon>
        <taxon>Endopterygota</taxon>
        <taxon>Diptera</taxon>
        <taxon>Nematocera</taxon>
        <taxon>Sciaroidea</taxon>
        <taxon>Sciaridae</taxon>
        <taxon>Pseudolycoriella</taxon>
    </lineage>
</organism>
<evidence type="ECO:0000313" key="2">
    <source>
        <dbReference type="EMBL" id="KAJ6645676.1"/>
    </source>
</evidence>
<protein>
    <submittedName>
        <fullName evidence="2">Thiol S-methyltransferase METTL7B</fullName>
    </submittedName>
</protein>
<evidence type="ECO:0000313" key="3">
    <source>
        <dbReference type="Proteomes" id="UP001151699"/>
    </source>
</evidence>
<dbReference type="AlphaFoldDB" id="A0A9Q0N9Z6"/>
<dbReference type="GO" id="GO:0008757">
    <property type="term" value="F:S-adenosylmethionine-dependent methyltransferase activity"/>
    <property type="evidence" value="ECO:0007669"/>
    <property type="project" value="InterPro"/>
</dbReference>
<dbReference type="PANTHER" id="PTHR45036:SF1">
    <property type="entry name" value="METHYLTRANSFERASE LIKE 7A"/>
    <property type="match status" value="1"/>
</dbReference>
<reference evidence="2" key="1">
    <citation type="submission" date="2022-07" db="EMBL/GenBank/DDBJ databases">
        <authorList>
            <person name="Trinca V."/>
            <person name="Uliana J.V.C."/>
            <person name="Torres T.T."/>
            <person name="Ward R.J."/>
            <person name="Monesi N."/>
        </authorList>
    </citation>
    <scope>NUCLEOTIDE SEQUENCE</scope>
    <source>
        <strain evidence="2">HSMRA1968</strain>
        <tissue evidence="2">Whole embryos</tissue>
    </source>
</reference>
<dbReference type="OrthoDB" id="416496at2759"/>
<evidence type="ECO:0000259" key="1">
    <source>
        <dbReference type="Pfam" id="PF08241"/>
    </source>
</evidence>
<keyword evidence="3" id="KW-1185">Reference proteome</keyword>
<name>A0A9Q0N9Z6_9DIPT</name>
<comment type="caution">
    <text evidence="2">The sequence shown here is derived from an EMBL/GenBank/DDBJ whole genome shotgun (WGS) entry which is preliminary data.</text>
</comment>
<dbReference type="SUPFAM" id="SSF53335">
    <property type="entry name" value="S-adenosyl-L-methionine-dependent methyltransferases"/>
    <property type="match status" value="1"/>
</dbReference>
<dbReference type="Proteomes" id="UP001151699">
    <property type="component" value="Chromosome A"/>
</dbReference>
<feature type="domain" description="Methyltransferase type 11" evidence="1">
    <location>
        <begin position="73"/>
        <end position="170"/>
    </location>
</feature>
<sequence length="254" mass="29674">MAPKKSTDSWTKIIFDSVRRFIRAARSFFFAFIYPKVIELSMREDFVMAKREVFADIDSVTPSDKRNGQIKILEIGVGPGFNLPFYPKNCTLIALDKNPYFKSILTQKLKKHPGITLEKFVNECAEDMTSIPANSVDVVISSCVHCSVDDNFKVFEEIQRVLVPGGRYYFFEHILDEPHTTRYKWQTFFNKTGLWQLMWHGCVFTDFESKISKCEHFKYKGKLYRVFNDKNNWTYYITYPVVPHFGGCAIIEKT</sequence>